<evidence type="ECO:0000313" key="5">
    <source>
        <dbReference type="Proteomes" id="UP001501237"/>
    </source>
</evidence>
<comment type="subcellular location">
    <subcellularLocation>
        <location evidence="1">Peroxisome</location>
    </subcellularLocation>
</comment>
<dbReference type="Gene3D" id="3.90.226.10">
    <property type="entry name" value="2-enoyl-CoA Hydratase, Chain A, domain 1"/>
    <property type="match status" value="1"/>
</dbReference>
<dbReference type="PANTHER" id="PTHR43684:SF1">
    <property type="entry name" value="ENOYL-COA DELTA ISOMERASE 2"/>
    <property type="match status" value="1"/>
</dbReference>
<gene>
    <name evidence="4" type="ORF">GCM10010468_26470</name>
</gene>
<evidence type="ECO:0000313" key="4">
    <source>
        <dbReference type="EMBL" id="GAA3209152.1"/>
    </source>
</evidence>
<evidence type="ECO:0000256" key="3">
    <source>
        <dbReference type="ARBA" id="ARBA00023235"/>
    </source>
</evidence>
<sequence length="243" mass="25352">MVLGTVDEGRVRVLTFRRPEAANAFNDELYRGLAAALDAAAVDDGVSVVVLTGEGRVFSAGTDLDEMAEITRQHAAGESTGETGKGFGILMDALITFPKPLLAAVNGSGVGLGLTMLPHCDLVLLSEKARFSAPFTTMGVAPEAAASYLLPLRMGAQQAALALYAGRWITAEQAVSSGLALKTCPPETVLAETLELAAEIAAKPLASLLATKRVVTEAHRDAIRAARSREDAAFDELLKGMTG</sequence>
<proteinExistence type="predicted"/>
<dbReference type="Proteomes" id="UP001501237">
    <property type="component" value="Unassembled WGS sequence"/>
</dbReference>
<evidence type="ECO:0000256" key="2">
    <source>
        <dbReference type="ARBA" id="ARBA00023140"/>
    </source>
</evidence>
<dbReference type="Pfam" id="PF00378">
    <property type="entry name" value="ECH_1"/>
    <property type="match status" value="1"/>
</dbReference>
<dbReference type="SUPFAM" id="SSF52096">
    <property type="entry name" value="ClpP/crotonase"/>
    <property type="match status" value="1"/>
</dbReference>
<dbReference type="CDD" id="cd06558">
    <property type="entry name" value="crotonase-like"/>
    <property type="match status" value="1"/>
</dbReference>
<name>A0ABP6QAY7_9ACTN</name>
<dbReference type="RefSeq" id="WP_344827013.1">
    <property type="nucleotide sequence ID" value="NZ_BAAAUV010000005.1"/>
</dbReference>
<dbReference type="InterPro" id="IPR029045">
    <property type="entry name" value="ClpP/crotonase-like_dom_sf"/>
</dbReference>
<comment type="caution">
    <text evidence="4">The sequence shown here is derived from an EMBL/GenBank/DDBJ whole genome shotgun (WGS) entry which is preliminary data.</text>
</comment>
<reference evidence="5" key="1">
    <citation type="journal article" date="2019" name="Int. J. Syst. Evol. Microbiol.">
        <title>The Global Catalogue of Microorganisms (GCM) 10K type strain sequencing project: providing services to taxonomists for standard genome sequencing and annotation.</title>
        <authorList>
            <consortium name="The Broad Institute Genomics Platform"/>
            <consortium name="The Broad Institute Genome Sequencing Center for Infectious Disease"/>
            <person name="Wu L."/>
            <person name="Ma J."/>
        </authorList>
    </citation>
    <scope>NUCLEOTIDE SEQUENCE [LARGE SCALE GENOMIC DNA]</scope>
    <source>
        <strain evidence="5">JCM 9377</strain>
    </source>
</reference>
<organism evidence="4 5">
    <name type="scientific">Actinocorallia longicatena</name>
    <dbReference type="NCBI Taxonomy" id="111803"/>
    <lineage>
        <taxon>Bacteria</taxon>
        <taxon>Bacillati</taxon>
        <taxon>Actinomycetota</taxon>
        <taxon>Actinomycetes</taxon>
        <taxon>Streptosporangiales</taxon>
        <taxon>Thermomonosporaceae</taxon>
        <taxon>Actinocorallia</taxon>
    </lineage>
</organism>
<dbReference type="InterPro" id="IPR001753">
    <property type="entry name" value="Enoyl-CoA_hydra/iso"/>
</dbReference>
<keyword evidence="3" id="KW-0413">Isomerase</keyword>
<keyword evidence="5" id="KW-1185">Reference proteome</keyword>
<evidence type="ECO:0000256" key="1">
    <source>
        <dbReference type="ARBA" id="ARBA00004275"/>
    </source>
</evidence>
<dbReference type="PANTHER" id="PTHR43684">
    <property type="match status" value="1"/>
</dbReference>
<protein>
    <submittedName>
        <fullName evidence="4">Enoyl-CoA hydratase-related protein</fullName>
    </submittedName>
</protein>
<accession>A0ABP6QAY7</accession>
<dbReference type="EMBL" id="BAAAUV010000005">
    <property type="protein sequence ID" value="GAA3209152.1"/>
    <property type="molecule type" value="Genomic_DNA"/>
</dbReference>
<dbReference type="InterPro" id="IPR051053">
    <property type="entry name" value="ECH/Chromodomain_protein"/>
</dbReference>
<keyword evidence="2" id="KW-0576">Peroxisome</keyword>